<proteinExistence type="predicted"/>
<protein>
    <submittedName>
        <fullName evidence="3">Uncharacterized protein</fullName>
    </submittedName>
</protein>
<accession>A0ABD3M4S3</accession>
<evidence type="ECO:0000313" key="3">
    <source>
        <dbReference type="EMBL" id="KAL3757868.1"/>
    </source>
</evidence>
<evidence type="ECO:0000256" key="1">
    <source>
        <dbReference type="SAM" id="MobiDB-lite"/>
    </source>
</evidence>
<organism evidence="3 4">
    <name type="scientific">Discostella pseudostelligera</name>
    <dbReference type="NCBI Taxonomy" id="259834"/>
    <lineage>
        <taxon>Eukaryota</taxon>
        <taxon>Sar</taxon>
        <taxon>Stramenopiles</taxon>
        <taxon>Ochrophyta</taxon>
        <taxon>Bacillariophyta</taxon>
        <taxon>Coscinodiscophyceae</taxon>
        <taxon>Thalassiosirophycidae</taxon>
        <taxon>Stephanodiscales</taxon>
        <taxon>Stephanodiscaceae</taxon>
        <taxon>Discostella</taxon>
    </lineage>
</organism>
<sequence length="685" mass="73268">MLWSLQGSMAFISTWVWLPLIQSICLHGGYAESQGMPPVNVVVCSTQEQCQAMFSSMFAGGNFLVGDYQTKGCFYSNGDVHFGTGGSVKEIFAASDLPGNQERIWCNKDNNAPTMTPSNQLTLASAKNSAADSTPVGLPTSVTNHPTAKQSISTHSIATSSTKPSVLTFHPMSNKPTIFNSTIQPTPMSPVPGNPTGQPSHTKQPSRTPTSVPSAKPIQLSADTEVIDSNRPTTRPSDKPVIKQPTANPSHGPSSSHPTKQPTLAPATASPSNTPSKMPVTNLPTANPTQLPTAANLTTHPMLAQEEQDVAPFLLYPVGVSPLALSLFTDPQTESVDINELTLFILNHLLKEMEETPLPIEGSSSYVVVSPVPDELIQVEGTLGSDHSKEFGFVFTGLFYFSGNSLPTVEMLDVVAQDSFAGENAEEFVHSLQNAEDDGLRSTRSVSAVSSNESKKAEVVESTLESVKVNPSTSNRWYLLTVVFGIGLLLIAMKMFKSIHSKGEIPNIDSESAVSDEQSCRSKCGESSSRLSKCSGIGQESGPFQNSSDEISLRSVYDSIRDAMSEISLENIRGAASDLMSLLSNPTQADDENNSIQASVRNDTSTTRAGNLGPDLNGREVQIKVDHTPSYWNQNDDGSSSYRTQLGDCIFCGLLGTDDSVPSEHGTGTEMTGNKSQLEVQSCAF</sequence>
<comment type="caution">
    <text evidence="3">The sequence shown here is derived from an EMBL/GenBank/DDBJ whole genome shotgun (WGS) entry which is preliminary data.</text>
</comment>
<gene>
    <name evidence="3" type="ORF">ACHAWU_002788</name>
</gene>
<keyword evidence="2" id="KW-0732">Signal</keyword>
<keyword evidence="4" id="KW-1185">Reference proteome</keyword>
<feature type="region of interest" description="Disordered" evidence="1">
    <location>
        <begin position="586"/>
        <end position="617"/>
    </location>
</feature>
<feature type="compositionally biased region" description="Polar residues" evidence="1">
    <location>
        <begin position="140"/>
        <end position="150"/>
    </location>
</feature>
<reference evidence="3 4" key="1">
    <citation type="submission" date="2024-10" db="EMBL/GenBank/DDBJ databases">
        <title>Updated reference genomes for cyclostephanoid diatoms.</title>
        <authorList>
            <person name="Roberts W.R."/>
            <person name="Alverson A.J."/>
        </authorList>
    </citation>
    <scope>NUCLEOTIDE SEQUENCE [LARGE SCALE GENOMIC DNA]</scope>
    <source>
        <strain evidence="3 4">AJA232-27</strain>
    </source>
</reference>
<feature type="compositionally biased region" description="Polar residues" evidence="1">
    <location>
        <begin position="282"/>
        <end position="291"/>
    </location>
</feature>
<feature type="compositionally biased region" description="Polar residues" evidence="1">
    <location>
        <begin position="245"/>
        <end position="262"/>
    </location>
</feature>
<feature type="compositionally biased region" description="Polar residues" evidence="1">
    <location>
        <begin position="174"/>
        <end position="186"/>
    </location>
</feature>
<dbReference type="AlphaFoldDB" id="A0ABD3M4S3"/>
<feature type="chain" id="PRO_5044781341" evidence="2">
    <location>
        <begin position="32"/>
        <end position="685"/>
    </location>
</feature>
<dbReference type="EMBL" id="JALLBG020000247">
    <property type="protein sequence ID" value="KAL3757868.1"/>
    <property type="molecule type" value="Genomic_DNA"/>
</dbReference>
<feature type="compositionally biased region" description="Polar residues" evidence="1">
    <location>
        <begin position="586"/>
        <end position="609"/>
    </location>
</feature>
<feature type="compositionally biased region" description="Low complexity" evidence="1">
    <location>
        <begin position="151"/>
        <end position="162"/>
    </location>
</feature>
<name>A0ABD3M4S3_9STRA</name>
<evidence type="ECO:0000313" key="4">
    <source>
        <dbReference type="Proteomes" id="UP001530293"/>
    </source>
</evidence>
<feature type="region of interest" description="Disordered" evidence="1">
    <location>
        <begin position="126"/>
        <end position="291"/>
    </location>
</feature>
<dbReference type="Proteomes" id="UP001530293">
    <property type="component" value="Unassembled WGS sequence"/>
</dbReference>
<feature type="compositionally biased region" description="Polar residues" evidence="1">
    <location>
        <begin position="195"/>
        <end position="213"/>
    </location>
</feature>
<feature type="signal peptide" evidence="2">
    <location>
        <begin position="1"/>
        <end position="31"/>
    </location>
</feature>
<evidence type="ECO:0000256" key="2">
    <source>
        <dbReference type="SAM" id="SignalP"/>
    </source>
</evidence>